<dbReference type="EMBL" id="JAFDVH010000012">
    <property type="protein sequence ID" value="KAG7466796.1"/>
    <property type="molecule type" value="Genomic_DNA"/>
</dbReference>
<comment type="caution">
    <text evidence="1">The sequence shown here is derived from an EMBL/GenBank/DDBJ whole genome shotgun (WGS) entry which is preliminary data.</text>
</comment>
<reference evidence="1" key="1">
    <citation type="submission" date="2021-01" db="EMBL/GenBank/DDBJ databases">
        <authorList>
            <person name="Zahm M."/>
            <person name="Roques C."/>
            <person name="Cabau C."/>
            <person name="Klopp C."/>
            <person name="Donnadieu C."/>
            <person name="Jouanno E."/>
            <person name="Lampietro C."/>
            <person name="Louis A."/>
            <person name="Herpin A."/>
            <person name="Echchiki A."/>
            <person name="Berthelot C."/>
            <person name="Parey E."/>
            <person name="Roest-Crollius H."/>
            <person name="Braasch I."/>
            <person name="Postlethwait J."/>
            <person name="Bobe J."/>
            <person name="Montfort J."/>
            <person name="Bouchez O."/>
            <person name="Begum T."/>
            <person name="Mejri S."/>
            <person name="Adams A."/>
            <person name="Chen W.-J."/>
            <person name="Guiguen Y."/>
        </authorList>
    </citation>
    <scope>NUCLEOTIDE SEQUENCE</scope>
    <source>
        <strain evidence="1">YG-15Mar2019-1</strain>
        <tissue evidence="1">Brain</tissue>
    </source>
</reference>
<dbReference type="InterPro" id="IPR003903">
    <property type="entry name" value="UIM_dom"/>
</dbReference>
<gene>
    <name evidence="1" type="ORF">MATL_G00146160</name>
</gene>
<dbReference type="AlphaFoldDB" id="A0A9D3PVQ7"/>
<dbReference type="PROSITE" id="PS50330">
    <property type="entry name" value="UIM"/>
    <property type="match status" value="1"/>
</dbReference>
<accession>A0A9D3PVQ7</accession>
<name>A0A9D3PVQ7_MEGAT</name>
<evidence type="ECO:0000313" key="1">
    <source>
        <dbReference type="EMBL" id="KAG7466796.1"/>
    </source>
</evidence>
<organism evidence="1 2">
    <name type="scientific">Megalops atlanticus</name>
    <name type="common">Tarpon</name>
    <name type="synonym">Clupea gigantea</name>
    <dbReference type="NCBI Taxonomy" id="7932"/>
    <lineage>
        <taxon>Eukaryota</taxon>
        <taxon>Metazoa</taxon>
        <taxon>Chordata</taxon>
        <taxon>Craniata</taxon>
        <taxon>Vertebrata</taxon>
        <taxon>Euteleostomi</taxon>
        <taxon>Actinopterygii</taxon>
        <taxon>Neopterygii</taxon>
        <taxon>Teleostei</taxon>
        <taxon>Elopiformes</taxon>
        <taxon>Megalopidae</taxon>
        <taxon>Megalops</taxon>
    </lineage>
</organism>
<proteinExistence type="predicted"/>
<keyword evidence="2" id="KW-1185">Reference proteome</keyword>
<sequence>MFDDRHVKRASQDSVLQQRERSAYLLFYEYSDSTVRVESLSEEEQLEMAIKLSLQCFAPSPGCVLESPV</sequence>
<protein>
    <submittedName>
        <fullName evidence="1">Uncharacterized protein</fullName>
    </submittedName>
</protein>
<evidence type="ECO:0000313" key="2">
    <source>
        <dbReference type="Proteomes" id="UP001046870"/>
    </source>
</evidence>
<dbReference type="Proteomes" id="UP001046870">
    <property type="component" value="Chromosome 12"/>
</dbReference>